<keyword evidence="2" id="KW-1185">Reference proteome</keyword>
<dbReference type="InterPro" id="IPR025886">
    <property type="entry name" value="PP2-like"/>
</dbReference>
<proteinExistence type="predicted"/>
<organism evidence="1 2">
    <name type="scientific">Thlaspi arvense</name>
    <name type="common">Field penny-cress</name>
    <dbReference type="NCBI Taxonomy" id="13288"/>
    <lineage>
        <taxon>Eukaryota</taxon>
        <taxon>Viridiplantae</taxon>
        <taxon>Streptophyta</taxon>
        <taxon>Embryophyta</taxon>
        <taxon>Tracheophyta</taxon>
        <taxon>Spermatophyta</taxon>
        <taxon>Magnoliopsida</taxon>
        <taxon>eudicotyledons</taxon>
        <taxon>Gunneridae</taxon>
        <taxon>Pentapetalae</taxon>
        <taxon>rosids</taxon>
        <taxon>malvids</taxon>
        <taxon>Brassicales</taxon>
        <taxon>Brassicaceae</taxon>
        <taxon>Thlaspideae</taxon>
        <taxon>Thlaspi</taxon>
    </lineage>
</organism>
<protein>
    <recommendedName>
        <fullName evidence="3">Phloem protein 2</fullName>
    </recommendedName>
</protein>
<dbReference type="PANTHER" id="PTHR48478:SF1">
    <property type="entry name" value="LECTIN-LIKE"/>
    <property type="match status" value="1"/>
</dbReference>
<dbReference type="PANTHER" id="PTHR48478">
    <property type="entry name" value="LECTIN-LIKE"/>
    <property type="match status" value="1"/>
</dbReference>
<name>A0AAU9RM41_THLAR</name>
<sequence length="174" mass="20001">MGYVKTVLDRIPVEGNADSSMIYARKIQIAHSDNPENWTWSSIHEAPNEVAIATMKEEYWTNITGNFNTRKLTPETKYEVVFVVKLEENADGWHEPVKLNLKMVMHDKREFLQEQVVYLDTYKDDDEWVDIKAGDFVAPPNNLPARITFTMSQHDDSIRKTGLLVKGAAIRAMD</sequence>
<dbReference type="Proteomes" id="UP000836841">
    <property type="component" value="Chromosome 2"/>
</dbReference>
<dbReference type="EMBL" id="OU466858">
    <property type="protein sequence ID" value="CAH2046377.1"/>
    <property type="molecule type" value="Genomic_DNA"/>
</dbReference>
<dbReference type="InterPro" id="IPR052147">
    <property type="entry name" value="PP2-like/Lectin"/>
</dbReference>
<accession>A0AAU9RM41</accession>
<gene>
    <name evidence="1" type="ORF">TAV2_LOCUS7219</name>
</gene>
<dbReference type="Pfam" id="PF14299">
    <property type="entry name" value="PP2"/>
    <property type="match status" value="1"/>
</dbReference>
<dbReference type="AlphaFoldDB" id="A0AAU9RM41"/>
<evidence type="ECO:0000313" key="2">
    <source>
        <dbReference type="Proteomes" id="UP000836841"/>
    </source>
</evidence>
<evidence type="ECO:0008006" key="3">
    <source>
        <dbReference type="Google" id="ProtNLM"/>
    </source>
</evidence>
<reference evidence="1 2" key="1">
    <citation type="submission" date="2022-03" db="EMBL/GenBank/DDBJ databases">
        <authorList>
            <person name="Nunn A."/>
            <person name="Chopra R."/>
            <person name="Nunn A."/>
            <person name="Contreras Garrido A."/>
        </authorList>
    </citation>
    <scope>NUCLEOTIDE SEQUENCE [LARGE SCALE GENOMIC DNA]</scope>
</reference>
<evidence type="ECO:0000313" key="1">
    <source>
        <dbReference type="EMBL" id="CAH2046377.1"/>
    </source>
</evidence>
<dbReference type="GO" id="GO:0030246">
    <property type="term" value="F:carbohydrate binding"/>
    <property type="evidence" value="ECO:0007669"/>
    <property type="project" value="InterPro"/>
</dbReference>